<accession>A0ABR1XJI0</accession>
<reference evidence="2 3" key="1">
    <citation type="journal article" date="2022" name="G3 (Bethesda)">
        <title>Enemy or ally: a genomic approach to elucidate the lifestyle of Phyllosticta citrichinaensis.</title>
        <authorList>
            <person name="Buijs V.A."/>
            <person name="Groenewald J.Z."/>
            <person name="Haridas S."/>
            <person name="LaButti K.M."/>
            <person name="Lipzen A."/>
            <person name="Martin F.M."/>
            <person name="Barry K."/>
            <person name="Grigoriev I.V."/>
            <person name="Crous P.W."/>
            <person name="Seidl M.F."/>
        </authorList>
    </citation>
    <scope>NUCLEOTIDE SEQUENCE [LARGE SCALE GENOMIC DNA]</scope>
    <source>
        <strain evidence="2 3">CBS 129764</strain>
    </source>
</reference>
<feature type="compositionally biased region" description="Polar residues" evidence="1">
    <location>
        <begin position="1"/>
        <end position="12"/>
    </location>
</feature>
<proteinExistence type="predicted"/>
<feature type="compositionally biased region" description="Acidic residues" evidence="1">
    <location>
        <begin position="532"/>
        <end position="544"/>
    </location>
</feature>
<dbReference type="PANTHER" id="PTHR21166:SF2">
    <property type="entry name" value="CELL DIVISION CONTROL PROTEIN 24 OB DOMAIN-CONTAINING PROTEIN-RELATED"/>
    <property type="match status" value="1"/>
</dbReference>
<dbReference type="InterPro" id="IPR052469">
    <property type="entry name" value="MEIOB"/>
</dbReference>
<protein>
    <recommendedName>
        <fullName evidence="4">Nucleic acid-binding protein</fullName>
    </recommendedName>
</protein>
<sequence length="573" mass="61714">MPSQSASIQSYFSPQKSSSPNRPPPPPKSSTTSSASLSTPSSSSMPSKYIPGDGFTASERIITKPKPPTYATDYTQPLAAAPGTRPYTTVAIASLAPSSAAVTFSGRVVNLFHFPNNASGNGGGSGGSPRAATGCLRLILRGLNGTGLVTVRLWYADTAYPMRLGAKVAVWTTHVGISEDGKLAPPVARLCASVFPERDRGCHVQVIQEESGGEERPRGSGETWRREAAKAELMTLEAFAKGAFDDERMGEVVRVVVCVKSVGARKKVTRKDNSTTTNLTVHLFDNTATEATLTLWDYSTHSAAAWSPGRTILLLTNPGNRSNAAASKLWLNLTSATTVDVDPPVRDALWLRAYATRMRKRGHINPAFPMSRFAALFSAKTILTPANCILYTLASLDAFARRHPSVTLTGYLSVLLAPLNLVSLHQRSQLLSGQCARCNYPLFANVPSVACPSLTVPLRLNPRVIGTIHDETGSVASGKLIWYEEAWTQLFGLCTSELATLDRETLRALEARCAWVRVSLFVGLCGEEGWDEGDGEDEGWEGDGVDERGMVGKRKEKERGEEVVRLCVLGVSL</sequence>
<gene>
    <name evidence="2" type="ORF">IWX90DRAFT_390887</name>
</gene>
<feature type="region of interest" description="Disordered" evidence="1">
    <location>
        <begin position="532"/>
        <end position="553"/>
    </location>
</feature>
<comment type="caution">
    <text evidence="2">The sequence shown here is derived from an EMBL/GenBank/DDBJ whole genome shotgun (WGS) entry which is preliminary data.</text>
</comment>
<dbReference type="InterPro" id="IPR012340">
    <property type="entry name" value="NA-bd_OB-fold"/>
</dbReference>
<evidence type="ECO:0008006" key="4">
    <source>
        <dbReference type="Google" id="ProtNLM"/>
    </source>
</evidence>
<dbReference type="SUPFAM" id="SSF50249">
    <property type="entry name" value="Nucleic acid-binding proteins"/>
    <property type="match status" value="1"/>
</dbReference>
<feature type="region of interest" description="Disordered" evidence="1">
    <location>
        <begin position="1"/>
        <end position="50"/>
    </location>
</feature>
<keyword evidence="3" id="KW-1185">Reference proteome</keyword>
<dbReference type="EMBL" id="JBBWUH010000009">
    <property type="protein sequence ID" value="KAK8157283.1"/>
    <property type="molecule type" value="Genomic_DNA"/>
</dbReference>
<dbReference type="PANTHER" id="PTHR21166">
    <property type="entry name" value="CELL DIVISION CONTROL PROTEIN 24 OB DOMAIN-CONTAINING PROTEIN-RELATED"/>
    <property type="match status" value="1"/>
</dbReference>
<dbReference type="Proteomes" id="UP001456524">
    <property type="component" value="Unassembled WGS sequence"/>
</dbReference>
<evidence type="ECO:0000256" key="1">
    <source>
        <dbReference type="SAM" id="MobiDB-lite"/>
    </source>
</evidence>
<feature type="compositionally biased region" description="Low complexity" evidence="1">
    <location>
        <begin position="29"/>
        <end position="48"/>
    </location>
</feature>
<organism evidence="2 3">
    <name type="scientific">Phyllosticta citrichinensis</name>
    <dbReference type="NCBI Taxonomy" id="1130410"/>
    <lineage>
        <taxon>Eukaryota</taxon>
        <taxon>Fungi</taxon>
        <taxon>Dikarya</taxon>
        <taxon>Ascomycota</taxon>
        <taxon>Pezizomycotina</taxon>
        <taxon>Dothideomycetes</taxon>
        <taxon>Dothideomycetes incertae sedis</taxon>
        <taxon>Botryosphaeriales</taxon>
        <taxon>Phyllostictaceae</taxon>
        <taxon>Phyllosticta</taxon>
    </lineage>
</organism>
<dbReference type="Gene3D" id="2.40.50.140">
    <property type="entry name" value="Nucleic acid-binding proteins"/>
    <property type="match status" value="1"/>
</dbReference>
<evidence type="ECO:0000313" key="2">
    <source>
        <dbReference type="EMBL" id="KAK8157283.1"/>
    </source>
</evidence>
<evidence type="ECO:0000313" key="3">
    <source>
        <dbReference type="Proteomes" id="UP001456524"/>
    </source>
</evidence>
<name>A0ABR1XJI0_9PEZI</name>